<name>A0A512ALZ9_9SPHN</name>
<dbReference type="InterPro" id="IPR000297">
    <property type="entry name" value="PPIase_PpiC"/>
</dbReference>
<dbReference type="PROSITE" id="PS50198">
    <property type="entry name" value="PPIC_PPIASE_2"/>
    <property type="match status" value="1"/>
</dbReference>
<evidence type="ECO:0000256" key="2">
    <source>
        <dbReference type="ARBA" id="ARBA00022475"/>
    </source>
</evidence>
<comment type="caution">
    <text evidence="10">The sequence shown here is derived from an EMBL/GenBank/DDBJ whole genome shotgun (WGS) entry which is preliminary data.</text>
</comment>
<dbReference type="InterPro" id="IPR027304">
    <property type="entry name" value="Trigger_fact/SurA_dom_sf"/>
</dbReference>
<evidence type="ECO:0000256" key="7">
    <source>
        <dbReference type="ARBA" id="ARBA00038408"/>
    </source>
</evidence>
<keyword evidence="8" id="KW-0413">Isomerase</keyword>
<dbReference type="GO" id="GO:0003755">
    <property type="term" value="F:peptidyl-prolyl cis-trans isomerase activity"/>
    <property type="evidence" value="ECO:0007669"/>
    <property type="project" value="UniProtKB-KW"/>
</dbReference>
<accession>A0A512ALZ9</accession>
<dbReference type="AlphaFoldDB" id="A0A512ALZ9"/>
<sequence length="647" mass="67523">MLGFIRSLTKSRIGVAFALVFLGLIALSFAGADISGAKFGGGGGNADRAVTVGSTHIGTIEVQKAMSNALENARADSPTVTMKDFVAQGALEQVVDSLIDRAALMEWARLSSVGMGVSSRLVDSEIAKMSAFQGADGKFSQAAYKALLGQKGISDALLRDDVAKGLMARQVLIPAGIGSTMPQSVVLRYAAVLKETREGVVQLVPSSAFAPKTPPTDADLAAFYKANGARYQRPERRTIRYAIFDETSLRNVPAPSDAEIAARYKLNAATYAPTETRTFTQVIVPTEAAAKALSAEIAGGKSIDAAAAAKGLTARKIAAITRANLVSQDSTAVADAVFGAAQGKLAQPAKGALGWYVIRLDGVTAVPGKSLDQARAEIVTAISAEKRKIALADLSAKFDDAFGSGTGLADVAKSAGLTVITTDPLEANGTVPGRPDIKPNADVTPLLQAAFGMEREGQPQVAELKAGERYVIFDIGQITPAAPPPLAEVKDKVAADLQTSRGYGAAKAATDKVMAALARKVPLAEALKTLGVALPPAQSVNIPREQLNAMQPKIPATLQLMFEMAQGTAKKLEAPDKAGFLVVVLNKVTPGAVKADDPFVARARVELGQLAGREYVDELRMAVREAVGVKRNEPAITALRTQLNGGQ</sequence>
<reference evidence="10 11" key="1">
    <citation type="submission" date="2019-07" db="EMBL/GenBank/DDBJ databases">
        <title>Whole genome shotgun sequence of Novosphingobium sediminis NBRC 106119.</title>
        <authorList>
            <person name="Hosoyama A."/>
            <person name="Uohara A."/>
            <person name="Ohji S."/>
            <person name="Ichikawa N."/>
        </authorList>
    </citation>
    <scope>NUCLEOTIDE SEQUENCE [LARGE SCALE GENOMIC DNA]</scope>
    <source>
        <strain evidence="10 11">NBRC 106119</strain>
    </source>
</reference>
<keyword evidence="4" id="KW-1133">Transmembrane helix</keyword>
<evidence type="ECO:0000256" key="5">
    <source>
        <dbReference type="ARBA" id="ARBA00023136"/>
    </source>
</evidence>
<keyword evidence="3" id="KW-0812">Transmembrane</keyword>
<comment type="similarity">
    <text evidence="7">Belongs to the PpiD chaperone family.</text>
</comment>
<dbReference type="OrthoDB" id="9768393at2"/>
<evidence type="ECO:0000256" key="1">
    <source>
        <dbReference type="ARBA" id="ARBA00004401"/>
    </source>
</evidence>
<keyword evidence="11" id="KW-1185">Reference proteome</keyword>
<dbReference type="SUPFAM" id="SSF109998">
    <property type="entry name" value="Triger factor/SurA peptide-binding domain-like"/>
    <property type="match status" value="1"/>
</dbReference>
<keyword evidence="6" id="KW-0143">Chaperone</keyword>
<protein>
    <submittedName>
        <fullName evidence="10">Rotamase</fullName>
    </submittedName>
</protein>
<evidence type="ECO:0000313" key="11">
    <source>
        <dbReference type="Proteomes" id="UP000321464"/>
    </source>
</evidence>
<dbReference type="EMBL" id="BJYR01000017">
    <property type="protein sequence ID" value="GEO00749.1"/>
    <property type="molecule type" value="Genomic_DNA"/>
</dbReference>
<dbReference type="Pfam" id="PF13624">
    <property type="entry name" value="SurA_N_3"/>
    <property type="match status" value="1"/>
</dbReference>
<keyword evidence="5" id="KW-0472">Membrane</keyword>
<organism evidence="10 11">
    <name type="scientific">Novosphingobium sediminis</name>
    <dbReference type="NCBI Taxonomy" id="707214"/>
    <lineage>
        <taxon>Bacteria</taxon>
        <taxon>Pseudomonadati</taxon>
        <taxon>Pseudomonadota</taxon>
        <taxon>Alphaproteobacteria</taxon>
        <taxon>Sphingomonadales</taxon>
        <taxon>Sphingomonadaceae</taxon>
        <taxon>Novosphingobium</taxon>
    </lineage>
</organism>
<dbReference type="RefSeq" id="WP_147160080.1">
    <property type="nucleotide sequence ID" value="NZ_BJYR01000017.1"/>
</dbReference>
<evidence type="ECO:0000256" key="4">
    <source>
        <dbReference type="ARBA" id="ARBA00022989"/>
    </source>
</evidence>
<evidence type="ECO:0000256" key="3">
    <source>
        <dbReference type="ARBA" id="ARBA00022692"/>
    </source>
</evidence>
<keyword evidence="8" id="KW-0697">Rotamase</keyword>
<evidence type="ECO:0000259" key="9">
    <source>
        <dbReference type="PROSITE" id="PS50198"/>
    </source>
</evidence>
<keyword evidence="2" id="KW-1003">Cell membrane</keyword>
<comment type="subcellular location">
    <subcellularLocation>
        <location evidence="1">Cell membrane</location>
        <topology evidence="1">Single-pass type II membrane protein</topology>
    </subcellularLocation>
</comment>
<dbReference type="Proteomes" id="UP000321464">
    <property type="component" value="Unassembled WGS sequence"/>
</dbReference>
<feature type="domain" description="PpiC" evidence="9">
    <location>
        <begin position="234"/>
        <end position="362"/>
    </location>
</feature>
<dbReference type="InterPro" id="IPR052029">
    <property type="entry name" value="PpiD_chaperone"/>
</dbReference>
<dbReference type="PANTHER" id="PTHR47529">
    <property type="entry name" value="PEPTIDYL-PROLYL CIS-TRANS ISOMERASE D"/>
    <property type="match status" value="1"/>
</dbReference>
<dbReference type="PANTHER" id="PTHR47529:SF1">
    <property type="entry name" value="PERIPLASMIC CHAPERONE PPID"/>
    <property type="match status" value="1"/>
</dbReference>
<gene>
    <name evidence="10" type="ORF">NSE01_25810</name>
</gene>
<evidence type="ECO:0000313" key="10">
    <source>
        <dbReference type="EMBL" id="GEO00749.1"/>
    </source>
</evidence>
<proteinExistence type="inferred from homology"/>
<dbReference type="GO" id="GO:0005886">
    <property type="term" value="C:plasma membrane"/>
    <property type="evidence" value="ECO:0007669"/>
    <property type="project" value="UniProtKB-SubCell"/>
</dbReference>
<evidence type="ECO:0000256" key="8">
    <source>
        <dbReference type="PROSITE-ProRule" id="PRU00278"/>
    </source>
</evidence>
<evidence type="ECO:0000256" key="6">
    <source>
        <dbReference type="ARBA" id="ARBA00023186"/>
    </source>
</evidence>
<dbReference type="Pfam" id="PF13145">
    <property type="entry name" value="Rotamase_2"/>
    <property type="match status" value="1"/>
</dbReference>